<gene>
    <name evidence="1" type="ORF">RB2654_02749</name>
</gene>
<proteinExistence type="predicted"/>
<sequence>MLAAWRHSRKPPLEHFSSEILAIMIGMGDKPAGFRMRKSDLEVDR</sequence>
<keyword evidence="2" id="KW-1185">Reference proteome</keyword>
<reference evidence="1 2" key="1">
    <citation type="journal article" date="2010" name="J. Bacteriol.">
        <title>Genome sequences of Pelagibaca bermudensis HTCC2601T and Maritimibacter alkaliphilus HTCC2654T, the type strains of two marine Roseobacter genera.</title>
        <authorList>
            <person name="Thrash J.C."/>
            <person name="Cho J.C."/>
            <person name="Ferriera S."/>
            <person name="Johnson J."/>
            <person name="Vergin K.L."/>
            <person name="Giovannoni S.J."/>
        </authorList>
    </citation>
    <scope>NUCLEOTIDE SEQUENCE [LARGE SCALE GENOMIC DNA]</scope>
    <source>
        <strain evidence="1 2">HTCC2654</strain>
    </source>
</reference>
<dbReference type="HOGENOM" id="CLU_3201772_0_0_5"/>
<evidence type="ECO:0000313" key="1">
    <source>
        <dbReference type="EMBL" id="EAQ13597.1"/>
    </source>
</evidence>
<organism evidence="1 2">
    <name type="scientific">Maritimibacter alkaliphilus HTCC2654</name>
    <dbReference type="NCBI Taxonomy" id="314271"/>
    <lineage>
        <taxon>Bacteria</taxon>
        <taxon>Pseudomonadati</taxon>
        <taxon>Pseudomonadota</taxon>
        <taxon>Alphaproteobacteria</taxon>
        <taxon>Rhodobacterales</taxon>
        <taxon>Roseobacteraceae</taxon>
        <taxon>Maritimibacter</taxon>
    </lineage>
</organism>
<dbReference type="AlphaFoldDB" id="A3VDK8"/>
<comment type="caution">
    <text evidence="1">The sequence shown here is derived from an EMBL/GenBank/DDBJ whole genome shotgun (WGS) entry which is preliminary data.</text>
</comment>
<accession>A3VDK8</accession>
<protein>
    <submittedName>
        <fullName evidence="1">Uncharacterized protein</fullName>
    </submittedName>
</protein>
<dbReference type="STRING" id="314271.RB2654_02749"/>
<evidence type="ECO:0000313" key="2">
    <source>
        <dbReference type="Proteomes" id="UP000002931"/>
    </source>
</evidence>
<dbReference type="EMBL" id="AAMT01000004">
    <property type="protein sequence ID" value="EAQ13597.1"/>
    <property type="molecule type" value="Genomic_DNA"/>
</dbReference>
<dbReference type="Proteomes" id="UP000002931">
    <property type="component" value="Unassembled WGS sequence"/>
</dbReference>
<name>A3VDK8_9RHOB</name>